<reference evidence="1 2" key="1">
    <citation type="submission" date="2015-12" db="EMBL/GenBank/DDBJ databases">
        <title>Dictyostelia acquired genes for synthesis and detection of signals that induce cell-type specialization by lateral gene transfer from prokaryotes.</title>
        <authorList>
            <person name="Gloeckner G."/>
            <person name="Schaap P."/>
        </authorList>
    </citation>
    <scope>NUCLEOTIDE SEQUENCE [LARGE SCALE GENOMIC DNA]</scope>
    <source>
        <strain evidence="1 2">TK</strain>
    </source>
</reference>
<comment type="caution">
    <text evidence="1">The sequence shown here is derived from an EMBL/GenBank/DDBJ whole genome shotgun (WGS) entry which is preliminary data.</text>
</comment>
<proteinExistence type="predicted"/>
<evidence type="ECO:0000313" key="1">
    <source>
        <dbReference type="EMBL" id="KYQ91036.1"/>
    </source>
</evidence>
<accession>A0A151ZAT0</accession>
<dbReference type="Proteomes" id="UP000076078">
    <property type="component" value="Unassembled WGS sequence"/>
</dbReference>
<gene>
    <name evidence="1" type="ORF">DLAC_07937</name>
</gene>
<dbReference type="InParanoid" id="A0A151ZAT0"/>
<name>A0A151ZAT0_TIELA</name>
<sequence>MLYDLYDLHNDDNTKSIIPRILGQFDTAKNRESFGKSNHGDNNKEDVLSIKQILFEIPMNAESVGLSGYMLAAENLFPDKARQICLIFIYNYGGSSSSKCDTYEDRVSICLL</sequence>
<evidence type="ECO:0000313" key="2">
    <source>
        <dbReference type="Proteomes" id="UP000076078"/>
    </source>
</evidence>
<dbReference type="EMBL" id="LODT01000035">
    <property type="protein sequence ID" value="KYQ91036.1"/>
    <property type="molecule type" value="Genomic_DNA"/>
</dbReference>
<keyword evidence="2" id="KW-1185">Reference proteome</keyword>
<organism evidence="1 2">
    <name type="scientific">Tieghemostelium lacteum</name>
    <name type="common">Slime mold</name>
    <name type="synonym">Dictyostelium lacteum</name>
    <dbReference type="NCBI Taxonomy" id="361077"/>
    <lineage>
        <taxon>Eukaryota</taxon>
        <taxon>Amoebozoa</taxon>
        <taxon>Evosea</taxon>
        <taxon>Eumycetozoa</taxon>
        <taxon>Dictyostelia</taxon>
        <taxon>Dictyosteliales</taxon>
        <taxon>Raperosteliaceae</taxon>
        <taxon>Tieghemostelium</taxon>
    </lineage>
</organism>
<protein>
    <submittedName>
        <fullName evidence="1">Uncharacterized protein</fullName>
    </submittedName>
</protein>
<dbReference type="AlphaFoldDB" id="A0A151ZAT0"/>